<reference evidence="1" key="1">
    <citation type="submission" date="2018-01" db="EMBL/GenBank/DDBJ databases">
        <title>Genomic characterization of Leptospira inadai serogroup Lyme isolated from captured rat in Brazil and comparative analysis with human reference strain.</title>
        <authorList>
            <person name="Moreno L.Z."/>
            <person name="Loureiro A.P."/>
            <person name="Miraglia F."/>
            <person name="Kremer F.S."/>
            <person name="Eslabao M.R."/>
            <person name="Dellagostin O.A."/>
            <person name="Lilenbaum W."/>
            <person name="Moreno A.M."/>
        </authorList>
    </citation>
    <scope>NUCLEOTIDE SEQUENCE [LARGE SCALE GENOMIC DNA]</scope>
    <source>
        <strain evidence="1">M34/99</strain>
    </source>
</reference>
<dbReference type="RefSeq" id="WP_010410305.1">
    <property type="nucleotide sequence ID" value="NZ_MCRM02000035.1"/>
</dbReference>
<evidence type="ECO:0000313" key="2">
    <source>
        <dbReference type="Proteomes" id="UP000094669"/>
    </source>
</evidence>
<comment type="caution">
    <text evidence="1">The sequence shown here is derived from an EMBL/GenBank/DDBJ whole genome shotgun (WGS) entry which is preliminary data.</text>
</comment>
<sequence>MKTLSRLTGLILFITLLAGCKKSSSDDQSALLAVALAQNGASCLGATTLTKGGAAVSGSKSGYNYYYYTGGGTTDTVTFTSTPSGITGALILIANSNIIINASNVNVQANYAVFNSPAPYSNSSVTTNAGNYRCFVVANPNSAAYTLQIQ</sequence>
<gene>
    <name evidence="1" type="ORF">BES34_020140</name>
</gene>
<keyword evidence="2" id="KW-1185">Reference proteome</keyword>
<protein>
    <recommendedName>
        <fullName evidence="3">Lipoprotein</fullName>
    </recommendedName>
</protein>
<dbReference type="EMBL" id="MCRM02000035">
    <property type="protein sequence ID" value="PNV72137.1"/>
    <property type="molecule type" value="Genomic_DNA"/>
</dbReference>
<evidence type="ECO:0000313" key="1">
    <source>
        <dbReference type="EMBL" id="PNV72137.1"/>
    </source>
</evidence>
<evidence type="ECO:0008006" key="3">
    <source>
        <dbReference type="Google" id="ProtNLM"/>
    </source>
</evidence>
<name>A0ABX4YDD6_9LEPT</name>
<accession>A0ABX4YDD6</accession>
<organism evidence="1 2">
    <name type="scientific">Leptospira inadai serovar Lyme</name>
    <dbReference type="NCBI Taxonomy" id="293084"/>
    <lineage>
        <taxon>Bacteria</taxon>
        <taxon>Pseudomonadati</taxon>
        <taxon>Spirochaetota</taxon>
        <taxon>Spirochaetia</taxon>
        <taxon>Leptospirales</taxon>
        <taxon>Leptospiraceae</taxon>
        <taxon>Leptospira</taxon>
    </lineage>
</organism>
<dbReference type="Proteomes" id="UP000094669">
    <property type="component" value="Unassembled WGS sequence"/>
</dbReference>
<dbReference type="PROSITE" id="PS51257">
    <property type="entry name" value="PROKAR_LIPOPROTEIN"/>
    <property type="match status" value="1"/>
</dbReference>
<proteinExistence type="predicted"/>